<comment type="function">
    <text evidence="6">Catalyzes the conversion of 7,8-dihydroneopterin to 6-hydroxymethyl-7,8-dihydropterin.</text>
</comment>
<dbReference type="EMBL" id="JARVCO010000012">
    <property type="protein sequence ID" value="MDZ8120092.1"/>
    <property type="molecule type" value="Genomic_DNA"/>
</dbReference>
<dbReference type="InterPro" id="IPR006156">
    <property type="entry name" value="Dihydroneopterin_aldolase"/>
</dbReference>
<dbReference type="InterPro" id="IPR006157">
    <property type="entry name" value="FolB_dom"/>
</dbReference>
<evidence type="ECO:0000256" key="2">
    <source>
        <dbReference type="ARBA" id="ARBA00005013"/>
    </source>
</evidence>
<dbReference type="SMART" id="SM00905">
    <property type="entry name" value="FolB"/>
    <property type="match status" value="1"/>
</dbReference>
<evidence type="ECO:0000313" key="8">
    <source>
        <dbReference type="EMBL" id="MDZ8120092.1"/>
    </source>
</evidence>
<comment type="pathway">
    <text evidence="2 6">Cofactor biosynthesis; tetrahydrofolate biosynthesis; 2-amino-4-hydroxy-6-hydroxymethyl-7,8-dihydropteridine diphosphate from 7,8-dihydroneopterin triphosphate: step 3/4.</text>
</comment>
<evidence type="ECO:0000256" key="4">
    <source>
        <dbReference type="ARBA" id="ARBA00022909"/>
    </source>
</evidence>
<reference evidence="8 9" key="1">
    <citation type="journal article" date="2024" name="Appl. Environ. Microbiol.">
        <title>Pontiella agarivorans sp. nov., a novel marine anaerobic bacterium capable of degrading macroalgal polysaccharides and fixing nitrogen.</title>
        <authorList>
            <person name="Liu N."/>
            <person name="Kivenson V."/>
            <person name="Peng X."/>
            <person name="Cui Z."/>
            <person name="Lankiewicz T.S."/>
            <person name="Gosselin K.M."/>
            <person name="English C.J."/>
            <person name="Blair E.M."/>
            <person name="O'Malley M.A."/>
            <person name="Valentine D.L."/>
        </authorList>
    </citation>
    <scope>NUCLEOTIDE SEQUENCE [LARGE SCALE GENOMIC DNA]</scope>
    <source>
        <strain evidence="8 9">NLcol2</strain>
    </source>
</reference>
<dbReference type="NCBIfam" id="TIGR00526">
    <property type="entry name" value="folB_dom"/>
    <property type="match status" value="1"/>
</dbReference>
<dbReference type="GO" id="GO:0004150">
    <property type="term" value="F:dihydroneopterin aldolase activity"/>
    <property type="evidence" value="ECO:0007669"/>
    <property type="project" value="UniProtKB-EC"/>
</dbReference>
<dbReference type="Gene3D" id="3.30.1130.10">
    <property type="match status" value="1"/>
</dbReference>
<organism evidence="8 9">
    <name type="scientific">Pontiella agarivorans</name>
    <dbReference type="NCBI Taxonomy" id="3038953"/>
    <lineage>
        <taxon>Bacteria</taxon>
        <taxon>Pseudomonadati</taxon>
        <taxon>Kiritimatiellota</taxon>
        <taxon>Kiritimatiellia</taxon>
        <taxon>Kiritimatiellales</taxon>
        <taxon>Pontiellaceae</taxon>
        <taxon>Pontiella</taxon>
    </lineage>
</organism>
<comment type="similarity">
    <text evidence="3 6">Belongs to the DHNA family.</text>
</comment>
<dbReference type="RefSeq" id="WP_322609868.1">
    <property type="nucleotide sequence ID" value="NZ_JARVCO010000012.1"/>
</dbReference>
<dbReference type="NCBIfam" id="TIGR00525">
    <property type="entry name" value="folB"/>
    <property type="match status" value="1"/>
</dbReference>
<dbReference type="SUPFAM" id="SSF55620">
    <property type="entry name" value="Tetrahydrobiopterin biosynthesis enzymes-like"/>
    <property type="match status" value="1"/>
</dbReference>
<dbReference type="InterPro" id="IPR043133">
    <property type="entry name" value="GTP-CH-I_C/QueF"/>
</dbReference>
<comment type="caution">
    <text evidence="8">The sequence shown here is derived from an EMBL/GenBank/DDBJ whole genome shotgun (WGS) entry which is preliminary data.</text>
</comment>
<keyword evidence="9" id="KW-1185">Reference proteome</keyword>
<comment type="catalytic activity">
    <reaction evidence="1 6">
        <text>7,8-dihydroneopterin = 6-hydroxymethyl-7,8-dihydropterin + glycolaldehyde</text>
        <dbReference type="Rhea" id="RHEA:10540"/>
        <dbReference type="ChEBI" id="CHEBI:17001"/>
        <dbReference type="ChEBI" id="CHEBI:17071"/>
        <dbReference type="ChEBI" id="CHEBI:44841"/>
        <dbReference type="EC" id="4.1.2.25"/>
    </reaction>
</comment>
<dbReference type="PANTHER" id="PTHR42844:SF1">
    <property type="entry name" value="DIHYDRONEOPTERIN ALDOLASE 1-RELATED"/>
    <property type="match status" value="1"/>
</dbReference>
<evidence type="ECO:0000313" key="9">
    <source>
        <dbReference type="Proteomes" id="UP001290861"/>
    </source>
</evidence>
<evidence type="ECO:0000256" key="1">
    <source>
        <dbReference type="ARBA" id="ARBA00001353"/>
    </source>
</evidence>
<dbReference type="Proteomes" id="UP001290861">
    <property type="component" value="Unassembled WGS sequence"/>
</dbReference>
<keyword evidence="4 6" id="KW-0289">Folate biosynthesis</keyword>
<dbReference type="CDD" id="cd00534">
    <property type="entry name" value="DHNA_DHNTPE"/>
    <property type="match status" value="1"/>
</dbReference>
<accession>A0ABU5N0X2</accession>
<dbReference type="PANTHER" id="PTHR42844">
    <property type="entry name" value="DIHYDRONEOPTERIN ALDOLASE 1-RELATED"/>
    <property type="match status" value="1"/>
</dbReference>
<evidence type="ECO:0000259" key="7">
    <source>
        <dbReference type="SMART" id="SM00905"/>
    </source>
</evidence>
<evidence type="ECO:0000256" key="5">
    <source>
        <dbReference type="ARBA" id="ARBA00023239"/>
    </source>
</evidence>
<dbReference type="Pfam" id="PF02152">
    <property type="entry name" value="FolB"/>
    <property type="match status" value="1"/>
</dbReference>
<evidence type="ECO:0000256" key="6">
    <source>
        <dbReference type="RuleBase" id="RU362079"/>
    </source>
</evidence>
<feature type="domain" description="Dihydroneopterin aldolase/epimerase" evidence="7">
    <location>
        <begin position="4"/>
        <end position="114"/>
    </location>
</feature>
<proteinExistence type="inferred from homology"/>
<sequence length="115" mass="12979">MDKIFIRDLALRCIIGIYPEERREKQDVLINVEMHADLRAAGRSDDLNDTVDYKGIKKDILKLVEGSSFQLIEAMAERIAEIALANKKVERVIVTIDKPGALRFARASAVEVTRP</sequence>
<keyword evidence="5 6" id="KW-0456">Lyase</keyword>
<gene>
    <name evidence="8" type="primary">folB</name>
    <name evidence="8" type="ORF">P9H32_15785</name>
</gene>
<protein>
    <recommendedName>
        <fullName evidence="6">7,8-dihydroneopterin aldolase</fullName>
        <ecNumber evidence="6">4.1.2.25</ecNumber>
    </recommendedName>
</protein>
<dbReference type="EC" id="4.1.2.25" evidence="6"/>
<name>A0ABU5N0X2_9BACT</name>
<evidence type="ECO:0000256" key="3">
    <source>
        <dbReference type="ARBA" id="ARBA00005708"/>
    </source>
</evidence>